<keyword evidence="5 6" id="KW-0040">ANK repeat</keyword>
<keyword evidence="1" id="KW-0479">Metal-binding</keyword>
<dbReference type="Proteomes" id="UP000034112">
    <property type="component" value="Unassembled WGS sequence"/>
</dbReference>
<comment type="caution">
    <text evidence="10">The sequence shown here is derived from an EMBL/GenBank/DDBJ whole genome shotgun (WGS) entry which is preliminary data.</text>
</comment>
<dbReference type="InterPro" id="IPR002110">
    <property type="entry name" value="Ankyrin_rpt"/>
</dbReference>
<dbReference type="PROSITE" id="PS50297">
    <property type="entry name" value="ANK_REP_REGION"/>
    <property type="match status" value="7"/>
</dbReference>
<keyword evidence="4" id="KW-0862">Zinc</keyword>
<dbReference type="SUPFAM" id="SSF57850">
    <property type="entry name" value="RING/U-box"/>
    <property type="match status" value="1"/>
</dbReference>
<feature type="region of interest" description="Disordered" evidence="8">
    <location>
        <begin position="1597"/>
        <end position="1623"/>
    </location>
</feature>
<evidence type="ECO:0000256" key="2">
    <source>
        <dbReference type="ARBA" id="ARBA00022737"/>
    </source>
</evidence>
<sequence length="1697" mass="187932">MPSDNEPTDHAERLEVIHRAKDSPNIEWSSIIIVHGMGQDSCAPWMTDTTNENQKNAALIIAENNADYLSISQDCTRLIFIDMIHRAAPSTGWDNLLSKTIFSSSLLPSQTKDLATQLRQLSAFFEDLSVTFISLRACRCIINLYQCPDDEVKDGSFVHQATNHYSVTTGLVHEINIPIESKGKDIFNLLDYDYAASIIATCLKAVAYFSFTEADATRCSFEAFMGSVIFQVLNQNPERYSRVEDLFKTMNLSDAWTEAGLLVLFYSVLDTKNGSNPLCLIVDDLQRCDAASKLIEALAEVVCNGSSLTKLKGALFYNTQQDKNHFIEEALQKFGHFRMHGPVLTADMLKPLAAILADHIISNRPHLFEFKQSLIAALEKCKYTTEMLLMVQALFVNDPKLNPRTPKAMKSIISSPQTLLGAIFYTFNSLPNWGRTALGWIVYSKRPLRLNELATALTLTNEKAEFSSTFDTDGMHVHLGSDVQLLFGPLVRFEGGGIIFSDTAVRDHFVELFEGDRKAKSANRSLPKATIPGDTEITAVLLRYLSWTKFITPIEEALRLEKFIQPLGELFRLTAYAVCFLPVHYRACMNSSESLEPVQDRQLVMWSRLNSKLNSVDSPPYIGTVDPVAVSLASWGGHLDTVIELLAGECAVSEEPTEVGEALKCASARGHDDIVDFIVGYMKERLPQKLAALLDQLLCSAASLGYDKQAVLWIRLGANINTTLDKITPLQLAVYNGHTPLVHRLLRYEGIDMNSKAGIDLDSPLVLAARKGYELMVQHLLTAGADTTCVTKDEGERTPLYLAAEYGHQGIVRRLIADETQRHSILNRQSSSGNSPLMIACINGHSEIVKLLLDANASVTLYDHDDKTVVYHALRPHNEDLVIKMLERADSVYEFKDICSVFLRATELGFESVIRHCLGPTAQENKTSLMEYHDQERQEGKKALHYAAENGHIRIVELLLSLGAEKDPVYQNGQTPLALAAQNGEAEIVRLLLSNGAKADDASMSLGLSQVVKDAQDSTRHAEVIRALLEKTNIDPNSTSEKYPHAALHWAAQLGKIEMVKALLDNHKVKPNVTGEWRWNALHYMATGVQTSTKMAELLIEAGTNPLAPDNSGRLAIHLASKAGNIPLLELLLKLNPETVQAKTDDGRSVLHFGIESAECVECLLNHKADGNIRNDSGRTPLMAAAQRGLDETVKKLLCFGCNAELAIWDGRTALHFAAESGHVGVGRQLLQKHKEVLSLKDAANLSAIHYAIRNREEAFTKMILDDFYSKDHTLLGDLCAVMTEKGETPLIVAVKTGQTNIVCQLLELGVDTEHRDKDGFTALLAAVERPTDSSLEMIRALLDVELLSNRADANSGGGVHPTALYNAAKYGKMEVVEELIGLGAQVNVQGGQYNTALSVAAISGYFQIAQFLLDWEKDKADPNLPAGDFANTLCAVLYFQTACDDLVIPLLNAGVKVNARDRQGRSAFHIAARRGSWDTLKQLLSVDEVDLSPVDNQGRTLLHHVAMSGKLRPFLYVFKGEQAGRQGTEDWHGGMIKDSDGWTPLHWACRHKDNIDIVRAFVLLFGADLAEATNDKWTPENIAITHKATNIATFIRQRQSDTESPKSGSEPEGKPKSRHSRWKIGQVHRGKACDGCFLSPIIGVRWQRENCVDFNFCFKCYWTAKTTHVPDHIFRATQEGELPGREPEYEEDGDDE</sequence>
<dbReference type="CDD" id="cd02249">
    <property type="entry name" value="ZZ"/>
    <property type="match status" value="1"/>
</dbReference>
<protein>
    <recommendedName>
        <fullName evidence="9">ZZ-type domain-containing protein</fullName>
    </recommendedName>
</protein>
<gene>
    <name evidence="10" type="ORF">THAR02_10212</name>
</gene>
<dbReference type="OrthoDB" id="4897890at2759"/>
<dbReference type="InterPro" id="IPR043145">
    <property type="entry name" value="Znf_ZZ_sf"/>
</dbReference>
<evidence type="ECO:0000256" key="8">
    <source>
        <dbReference type="SAM" id="MobiDB-lite"/>
    </source>
</evidence>
<dbReference type="Gene3D" id="3.30.60.90">
    <property type="match status" value="1"/>
</dbReference>
<dbReference type="Gene3D" id="1.25.40.20">
    <property type="entry name" value="Ankyrin repeat-containing domain"/>
    <property type="match status" value="6"/>
</dbReference>
<feature type="repeat" description="ANK" evidence="6">
    <location>
        <begin position="1541"/>
        <end position="1575"/>
    </location>
</feature>
<feature type="repeat" description="ANK" evidence="6">
    <location>
        <begin position="725"/>
        <end position="758"/>
    </location>
</feature>
<dbReference type="Pfam" id="PF00023">
    <property type="entry name" value="Ank"/>
    <property type="match status" value="4"/>
</dbReference>
<feature type="region of interest" description="Disordered" evidence="8">
    <location>
        <begin position="1678"/>
        <end position="1697"/>
    </location>
</feature>
<dbReference type="InterPro" id="IPR056884">
    <property type="entry name" value="NPHP3-like_N"/>
</dbReference>
<feature type="repeat" description="ANK" evidence="6">
    <location>
        <begin position="939"/>
        <end position="971"/>
    </location>
</feature>
<feature type="domain" description="ZZ-type" evidence="9">
    <location>
        <begin position="1629"/>
        <end position="1683"/>
    </location>
</feature>
<feature type="repeat" description="ANK" evidence="6">
    <location>
        <begin position="1363"/>
        <end position="1392"/>
    </location>
</feature>
<evidence type="ECO:0000313" key="10">
    <source>
        <dbReference type="EMBL" id="KKO97683.1"/>
    </source>
</evidence>
<feature type="repeat" description="ANK" evidence="6">
    <location>
        <begin position="1210"/>
        <end position="1242"/>
    </location>
</feature>
<dbReference type="OMA" id="NANIEAC"/>
<dbReference type="PROSITE" id="PS50088">
    <property type="entry name" value="ANK_REPEAT"/>
    <property type="match status" value="10"/>
</dbReference>
<feature type="repeat" description="ANK" evidence="6">
    <location>
        <begin position="760"/>
        <end position="792"/>
    </location>
</feature>
<evidence type="ECO:0000259" key="9">
    <source>
        <dbReference type="PROSITE" id="PS50135"/>
    </source>
</evidence>
<dbReference type="Pfam" id="PF00569">
    <property type="entry name" value="ZZ"/>
    <property type="match status" value="1"/>
</dbReference>
<evidence type="ECO:0000256" key="6">
    <source>
        <dbReference type="PROSITE-ProRule" id="PRU00023"/>
    </source>
</evidence>
<keyword evidence="2" id="KW-0677">Repeat</keyword>
<dbReference type="PROSITE" id="PS50135">
    <property type="entry name" value="ZF_ZZ_2"/>
    <property type="match status" value="1"/>
</dbReference>
<organism evidence="10 11">
    <name type="scientific">Trichoderma harzianum</name>
    <name type="common">Hypocrea lixii</name>
    <dbReference type="NCBI Taxonomy" id="5544"/>
    <lineage>
        <taxon>Eukaryota</taxon>
        <taxon>Fungi</taxon>
        <taxon>Dikarya</taxon>
        <taxon>Ascomycota</taxon>
        <taxon>Pezizomycotina</taxon>
        <taxon>Sordariomycetes</taxon>
        <taxon>Hypocreomycetidae</taxon>
        <taxon>Hypocreales</taxon>
        <taxon>Hypocreaceae</taxon>
        <taxon>Trichoderma</taxon>
    </lineage>
</organism>
<dbReference type="InterPro" id="IPR000433">
    <property type="entry name" value="Znf_ZZ"/>
</dbReference>
<dbReference type="EMBL" id="JOKZ01000520">
    <property type="protein sequence ID" value="KKO97683.1"/>
    <property type="molecule type" value="Genomic_DNA"/>
</dbReference>
<dbReference type="PANTHER" id="PTHR24198:SF165">
    <property type="entry name" value="ANKYRIN REPEAT-CONTAINING PROTEIN-RELATED"/>
    <property type="match status" value="1"/>
</dbReference>
<dbReference type="GO" id="GO:0008270">
    <property type="term" value="F:zinc ion binding"/>
    <property type="evidence" value="ECO:0007669"/>
    <property type="project" value="UniProtKB-KW"/>
</dbReference>
<dbReference type="SMART" id="SM00291">
    <property type="entry name" value="ZnF_ZZ"/>
    <property type="match status" value="1"/>
</dbReference>
<reference evidence="11" key="1">
    <citation type="journal article" date="2015" name="Genome Announc.">
        <title>Draft whole-genome sequence of the biocontrol agent Trichoderma harzianum T6776.</title>
        <authorList>
            <person name="Baroncelli R."/>
            <person name="Piaggeschi G."/>
            <person name="Fiorini L."/>
            <person name="Bertolini E."/>
            <person name="Zapparata A."/>
            <person name="Pe M.E."/>
            <person name="Sarrocco S."/>
            <person name="Vannacci G."/>
        </authorList>
    </citation>
    <scope>NUCLEOTIDE SEQUENCE [LARGE SCALE GENOMIC DNA]</scope>
    <source>
        <strain evidence="11">T6776</strain>
    </source>
</reference>
<feature type="repeat" description="ANK" evidence="6">
    <location>
        <begin position="972"/>
        <end position="1004"/>
    </location>
</feature>
<evidence type="ECO:0000256" key="5">
    <source>
        <dbReference type="ARBA" id="ARBA00023043"/>
    </source>
</evidence>
<feature type="repeat" description="ANK" evidence="6">
    <location>
        <begin position="832"/>
        <end position="864"/>
    </location>
</feature>
<dbReference type="PANTHER" id="PTHR24198">
    <property type="entry name" value="ANKYRIN REPEAT AND PROTEIN KINASE DOMAIN-CONTAINING PROTEIN"/>
    <property type="match status" value="1"/>
</dbReference>
<dbReference type="SUPFAM" id="SSF48403">
    <property type="entry name" value="Ankyrin repeat"/>
    <property type="match status" value="4"/>
</dbReference>
<dbReference type="Pfam" id="PF12796">
    <property type="entry name" value="Ank_2"/>
    <property type="match status" value="6"/>
</dbReference>
<dbReference type="InterPro" id="IPR036770">
    <property type="entry name" value="Ankyrin_rpt-contain_sf"/>
</dbReference>
<evidence type="ECO:0000313" key="11">
    <source>
        <dbReference type="Proteomes" id="UP000034112"/>
    </source>
</evidence>
<evidence type="ECO:0000256" key="1">
    <source>
        <dbReference type="ARBA" id="ARBA00022723"/>
    </source>
</evidence>
<name>A0A0F9ZWY3_TRIHA</name>
<feature type="repeat" description="ANK" evidence="6">
    <location>
        <begin position="1286"/>
        <end position="1318"/>
    </location>
</feature>
<dbReference type="Pfam" id="PF24883">
    <property type="entry name" value="NPHP3_N"/>
    <property type="match status" value="1"/>
</dbReference>
<proteinExistence type="predicted"/>
<accession>A0A0F9ZWY3</accession>
<keyword evidence="3 7" id="KW-0863">Zinc-finger</keyword>
<dbReference type="SMART" id="SM00248">
    <property type="entry name" value="ANK"/>
    <property type="match status" value="22"/>
</dbReference>
<feature type="compositionally biased region" description="Basic and acidic residues" evidence="8">
    <location>
        <begin position="1599"/>
        <end position="1616"/>
    </location>
</feature>
<evidence type="ECO:0000256" key="4">
    <source>
        <dbReference type="ARBA" id="ARBA00022833"/>
    </source>
</evidence>
<evidence type="ECO:0000256" key="3">
    <source>
        <dbReference type="ARBA" id="ARBA00022771"/>
    </source>
</evidence>
<feature type="repeat" description="ANK" evidence="6">
    <location>
        <begin position="1177"/>
        <end position="1203"/>
    </location>
</feature>
<dbReference type="PRINTS" id="PR01415">
    <property type="entry name" value="ANKYRIN"/>
</dbReference>
<evidence type="ECO:0000256" key="7">
    <source>
        <dbReference type="PROSITE-ProRule" id="PRU00228"/>
    </source>
</evidence>